<evidence type="ECO:0000256" key="1">
    <source>
        <dbReference type="ARBA" id="ARBA00022617"/>
    </source>
</evidence>
<evidence type="ECO:0000256" key="4">
    <source>
        <dbReference type="ARBA" id="ARBA00038168"/>
    </source>
</evidence>
<dbReference type="SMART" id="SM01117">
    <property type="entry name" value="Cyt-b5"/>
    <property type="match status" value="1"/>
</dbReference>
<dbReference type="PANTHER" id="PTHR19359">
    <property type="entry name" value="CYTOCHROME B5"/>
    <property type="match status" value="1"/>
</dbReference>
<dbReference type="Gene3D" id="3.10.120.10">
    <property type="entry name" value="Cytochrome b5-like heme/steroid binding domain"/>
    <property type="match status" value="1"/>
</dbReference>
<reference evidence="6" key="1">
    <citation type="submission" date="2023-01" db="EMBL/GenBank/DDBJ databases">
        <title>Metagenome sequencing of chrysophaentin producing Chrysophaeum taylorii.</title>
        <authorList>
            <person name="Davison J."/>
            <person name="Bewley C."/>
        </authorList>
    </citation>
    <scope>NUCLEOTIDE SEQUENCE</scope>
    <source>
        <strain evidence="6">NIES-1699</strain>
    </source>
</reference>
<dbReference type="Pfam" id="PF00173">
    <property type="entry name" value="Cyt-b5"/>
    <property type="match status" value="1"/>
</dbReference>
<accession>A0AAD7XMK4</accession>
<name>A0AAD7XMK4_9STRA</name>
<organism evidence="6 7">
    <name type="scientific">Chrysophaeum taylorii</name>
    <dbReference type="NCBI Taxonomy" id="2483200"/>
    <lineage>
        <taxon>Eukaryota</taxon>
        <taxon>Sar</taxon>
        <taxon>Stramenopiles</taxon>
        <taxon>Ochrophyta</taxon>
        <taxon>Pelagophyceae</taxon>
        <taxon>Pelagomonadales</taxon>
        <taxon>Pelagomonadaceae</taxon>
        <taxon>Chrysophaeum</taxon>
    </lineage>
</organism>
<dbReference type="InterPro" id="IPR050668">
    <property type="entry name" value="Cytochrome_b5"/>
</dbReference>
<protein>
    <recommendedName>
        <fullName evidence="5">Cytochrome b5 heme-binding domain-containing protein</fullName>
    </recommendedName>
</protein>
<evidence type="ECO:0000313" key="7">
    <source>
        <dbReference type="Proteomes" id="UP001230188"/>
    </source>
</evidence>
<dbReference type="Proteomes" id="UP001230188">
    <property type="component" value="Unassembled WGS sequence"/>
</dbReference>
<gene>
    <name evidence="6" type="ORF">CTAYLR_000957</name>
</gene>
<feature type="domain" description="Cytochrome b5 heme-binding" evidence="5">
    <location>
        <begin position="26"/>
        <end position="109"/>
    </location>
</feature>
<dbReference type="GO" id="GO:0046872">
    <property type="term" value="F:metal ion binding"/>
    <property type="evidence" value="ECO:0007669"/>
    <property type="project" value="UniProtKB-KW"/>
</dbReference>
<evidence type="ECO:0000256" key="3">
    <source>
        <dbReference type="ARBA" id="ARBA00023004"/>
    </source>
</evidence>
<comment type="similarity">
    <text evidence="4">Belongs to the cytochrome b5 family.</text>
</comment>
<sequence length="396" mass="43086">MLQRLGTEYHATLSAAQLATSAPPAGRYYRLSEVAKHRSRDDAWIVVDERVYDITRFVANHPGWSQAGQTSTILAIMRNIGTDCSEEFHQVHTESAKALLPQYFVGYLASRSQLPGDVLDAILSFAHWRDAVGFRVCRRVRSAPLQVDGRDLVAAGGVTIEGRVVTKDETQGLGEARIAAPLEAIGVLHFKIRTLRSLRLFVGVRAADGRSCAFDCAAAVHVDGAPASYGERVSPGSVVSMAWRDAGLVFAVDGRSLGKAHTLRGPLSPFVKFENAPGDSVELVYARLELKDAGVARPHALDHRIVVKMLGPEATNFASFNLDPRRATVAKLKRLLKIVLRSRFGNNAVPPDADLDILIHGFVVDQDDLTLADLGVFFIGTTQNCDIYANLPHTVS</sequence>
<dbReference type="GO" id="GO:0020037">
    <property type="term" value="F:heme binding"/>
    <property type="evidence" value="ECO:0007669"/>
    <property type="project" value="TreeGrafter"/>
</dbReference>
<dbReference type="AlphaFoldDB" id="A0AAD7XMK4"/>
<dbReference type="EMBL" id="JAQMWT010000330">
    <property type="protein sequence ID" value="KAJ8604474.1"/>
    <property type="molecule type" value="Genomic_DNA"/>
</dbReference>
<dbReference type="PROSITE" id="PS50255">
    <property type="entry name" value="CYTOCHROME_B5_2"/>
    <property type="match status" value="1"/>
</dbReference>
<keyword evidence="7" id="KW-1185">Reference proteome</keyword>
<dbReference type="SUPFAM" id="SSF55856">
    <property type="entry name" value="Cytochrome b5-like heme/steroid binding domain"/>
    <property type="match status" value="1"/>
</dbReference>
<keyword evidence="3" id="KW-0408">Iron</keyword>
<keyword evidence="2" id="KW-0479">Metal-binding</keyword>
<comment type="caution">
    <text evidence="6">The sequence shown here is derived from an EMBL/GenBank/DDBJ whole genome shotgun (WGS) entry which is preliminary data.</text>
</comment>
<evidence type="ECO:0000256" key="2">
    <source>
        <dbReference type="ARBA" id="ARBA00022723"/>
    </source>
</evidence>
<evidence type="ECO:0000259" key="5">
    <source>
        <dbReference type="PROSITE" id="PS50255"/>
    </source>
</evidence>
<dbReference type="InterPro" id="IPR001199">
    <property type="entry name" value="Cyt_B5-like_heme/steroid-bd"/>
</dbReference>
<evidence type="ECO:0000313" key="6">
    <source>
        <dbReference type="EMBL" id="KAJ8604474.1"/>
    </source>
</evidence>
<dbReference type="GO" id="GO:0016020">
    <property type="term" value="C:membrane"/>
    <property type="evidence" value="ECO:0007669"/>
    <property type="project" value="TreeGrafter"/>
</dbReference>
<dbReference type="InterPro" id="IPR036400">
    <property type="entry name" value="Cyt_B5-like_heme/steroid_sf"/>
</dbReference>
<keyword evidence="1" id="KW-0349">Heme</keyword>
<proteinExistence type="inferred from homology"/>